<dbReference type="EMBL" id="ABIY02000091">
    <property type="protein sequence ID" value="EDV00688.1"/>
    <property type="molecule type" value="Genomic_DNA"/>
</dbReference>
<dbReference type="RefSeq" id="WP_007569993.1">
    <property type="nucleotide sequence ID" value="NZ_DS981493.1"/>
</dbReference>
<reference evidence="3 4" key="2">
    <citation type="submission" date="2008-04" db="EMBL/GenBank/DDBJ databases">
        <authorList>
            <person name="Fulton L."/>
            <person name="Clifton S."/>
            <person name="Fulton B."/>
            <person name="Xu J."/>
            <person name="Minx P."/>
            <person name="Pepin K.H."/>
            <person name="Johnson M."/>
            <person name="Thiruvilangam P."/>
            <person name="Bhonagiri V."/>
            <person name="Nash W.E."/>
            <person name="Mardis E.R."/>
            <person name="Wilson R.K."/>
        </authorList>
    </citation>
    <scope>NUCLEOTIDE SEQUENCE [LARGE SCALE GENOMIC DNA]</scope>
    <source>
        <strain evidence="3 4">DSM 17136</strain>
    </source>
</reference>
<dbReference type="HOGENOM" id="CLU_067998_0_0_10"/>
<gene>
    <name evidence="3" type="ORF">BACCOP_02252</name>
</gene>
<dbReference type="PROSITE" id="PS51257">
    <property type="entry name" value="PROKAR_LIPOPROTEIN"/>
    <property type="match status" value="1"/>
</dbReference>
<reference evidence="3 4" key="1">
    <citation type="submission" date="2008-04" db="EMBL/GenBank/DDBJ databases">
        <title>Draft genome sequence of Bacteroides coprocola (DSM 17136).</title>
        <authorList>
            <person name="Sudarsanam P."/>
            <person name="Ley R."/>
            <person name="Guruge J."/>
            <person name="Turnbaugh P.J."/>
            <person name="Mahowald M."/>
            <person name="Liep D."/>
            <person name="Gordon J."/>
        </authorList>
    </citation>
    <scope>NUCLEOTIDE SEQUENCE [LARGE SCALE GENOMIC DNA]</scope>
    <source>
        <strain evidence="3 4">DSM 17136</strain>
    </source>
</reference>
<proteinExistence type="predicted"/>
<dbReference type="SUPFAM" id="SSF56300">
    <property type="entry name" value="Metallo-dependent phosphatases"/>
    <property type="match status" value="1"/>
</dbReference>
<keyword evidence="1" id="KW-0732">Signal</keyword>
<evidence type="ECO:0000313" key="4">
    <source>
        <dbReference type="Proteomes" id="UP000003146"/>
    </source>
</evidence>
<dbReference type="InterPro" id="IPR029052">
    <property type="entry name" value="Metallo-depent_PP-like"/>
</dbReference>
<dbReference type="Gene3D" id="3.60.21.10">
    <property type="match status" value="1"/>
</dbReference>
<dbReference type="GO" id="GO:0016787">
    <property type="term" value="F:hydrolase activity"/>
    <property type="evidence" value="ECO:0007669"/>
    <property type="project" value="InterPro"/>
</dbReference>
<feature type="chain" id="PRO_5002789778" evidence="1">
    <location>
        <begin position="29"/>
        <end position="279"/>
    </location>
</feature>
<dbReference type="eggNOG" id="COG1409">
    <property type="taxonomic scope" value="Bacteria"/>
</dbReference>
<feature type="signal peptide" evidence="1">
    <location>
        <begin position="1"/>
        <end position="28"/>
    </location>
</feature>
<comment type="caution">
    <text evidence="3">The sequence shown here is derived from an EMBL/GenBank/DDBJ whole genome shotgun (WGS) entry which is preliminary data.</text>
</comment>
<dbReference type="PANTHER" id="PTHR43143:SF1">
    <property type="entry name" value="SERINE_THREONINE-PROTEIN PHOSPHATASE CPPED1"/>
    <property type="match status" value="1"/>
</dbReference>
<organism evidence="3 4">
    <name type="scientific">Phocaeicola coprocola DSM 17136</name>
    <dbReference type="NCBI Taxonomy" id="470145"/>
    <lineage>
        <taxon>Bacteria</taxon>
        <taxon>Pseudomonadati</taxon>
        <taxon>Bacteroidota</taxon>
        <taxon>Bacteroidia</taxon>
        <taxon>Bacteroidales</taxon>
        <taxon>Bacteroidaceae</taxon>
        <taxon>Phocaeicola</taxon>
    </lineage>
</organism>
<sequence>MFKKKQYIHVLHSLLGCFLLGSTIIAQTGCDMIEYHPYDLNIEGETNINERNIQSIEASTAGKQSISFALISDTQRWYDETEDAVNAINGRNDIDFVIHCGDLSDFGMKMEFEEQRDRLNRLNVPYVCLLGNHDCLATGKEVFNTIFGNENFSFTGGDTHFICLNTNALEFDYSEAVPNLLFLEDELKHVPSQAKKTVVAMHAPPYSEQFNNNIAKVFQYYITQFPSLQFCVYGHVHSFNENEFFDDGIMYYSAPSINKRSYIYFSITPNGYDYELVNF</sequence>
<protein>
    <submittedName>
        <fullName evidence="3">Ser/Thr phosphatase family protein</fullName>
    </submittedName>
</protein>
<dbReference type="Proteomes" id="UP000003146">
    <property type="component" value="Unassembled WGS sequence"/>
</dbReference>
<dbReference type="Pfam" id="PF00149">
    <property type="entry name" value="Metallophos"/>
    <property type="match status" value="1"/>
</dbReference>
<evidence type="ECO:0000259" key="2">
    <source>
        <dbReference type="Pfam" id="PF00149"/>
    </source>
</evidence>
<dbReference type="AlphaFoldDB" id="B3JK28"/>
<feature type="domain" description="Calcineurin-like phosphoesterase" evidence="2">
    <location>
        <begin position="67"/>
        <end position="238"/>
    </location>
</feature>
<dbReference type="InterPro" id="IPR004843">
    <property type="entry name" value="Calcineurin-like_PHP"/>
</dbReference>
<dbReference type="STRING" id="470145.BACCOP_02252"/>
<dbReference type="InterPro" id="IPR051918">
    <property type="entry name" value="STPP_CPPED1"/>
</dbReference>
<evidence type="ECO:0000313" key="3">
    <source>
        <dbReference type="EMBL" id="EDV00688.1"/>
    </source>
</evidence>
<evidence type="ECO:0000256" key="1">
    <source>
        <dbReference type="SAM" id="SignalP"/>
    </source>
</evidence>
<name>B3JK28_9BACT</name>
<dbReference type="PANTHER" id="PTHR43143">
    <property type="entry name" value="METALLOPHOSPHOESTERASE, CALCINEURIN SUPERFAMILY"/>
    <property type="match status" value="1"/>
</dbReference>
<accession>B3JK28</accession>